<comment type="caution">
    <text evidence="1">The sequence shown here is derived from an EMBL/GenBank/DDBJ whole genome shotgun (WGS) entry which is preliminary data.</text>
</comment>
<dbReference type="AlphaFoldDB" id="A0AAV6KXF1"/>
<evidence type="ECO:0000313" key="2">
    <source>
        <dbReference type="Proteomes" id="UP000823749"/>
    </source>
</evidence>
<keyword evidence="2" id="KW-1185">Reference proteome</keyword>
<sequence length="74" mass="8166">MLFAITEGSIDEQMVKKSDPILVKLIETYKRGQAKFLLVGKDIALTDLELGVIFGITSGPVKIHITTHGRRPDT</sequence>
<reference evidence="1" key="1">
    <citation type="submission" date="2020-08" db="EMBL/GenBank/DDBJ databases">
        <title>Plant Genome Project.</title>
        <authorList>
            <person name="Zhang R.-G."/>
        </authorList>
    </citation>
    <scope>NUCLEOTIDE SEQUENCE</scope>
    <source>
        <strain evidence="1">WSP0</strain>
        <tissue evidence="1">Leaf</tissue>
    </source>
</reference>
<proteinExistence type="predicted"/>
<protein>
    <submittedName>
        <fullName evidence="1">Uncharacterized protein</fullName>
    </submittedName>
</protein>
<accession>A0AAV6KXF1</accession>
<gene>
    <name evidence="1" type="ORF">RHGRI_007611</name>
</gene>
<dbReference type="EMBL" id="JACTNZ010000003">
    <property type="protein sequence ID" value="KAG5557423.1"/>
    <property type="molecule type" value="Genomic_DNA"/>
</dbReference>
<name>A0AAV6KXF1_9ERIC</name>
<evidence type="ECO:0000313" key="1">
    <source>
        <dbReference type="EMBL" id="KAG5557423.1"/>
    </source>
</evidence>
<organism evidence="1 2">
    <name type="scientific">Rhododendron griersonianum</name>
    <dbReference type="NCBI Taxonomy" id="479676"/>
    <lineage>
        <taxon>Eukaryota</taxon>
        <taxon>Viridiplantae</taxon>
        <taxon>Streptophyta</taxon>
        <taxon>Embryophyta</taxon>
        <taxon>Tracheophyta</taxon>
        <taxon>Spermatophyta</taxon>
        <taxon>Magnoliopsida</taxon>
        <taxon>eudicotyledons</taxon>
        <taxon>Gunneridae</taxon>
        <taxon>Pentapetalae</taxon>
        <taxon>asterids</taxon>
        <taxon>Ericales</taxon>
        <taxon>Ericaceae</taxon>
        <taxon>Ericoideae</taxon>
        <taxon>Rhodoreae</taxon>
        <taxon>Rhododendron</taxon>
    </lineage>
</organism>
<dbReference type="Proteomes" id="UP000823749">
    <property type="component" value="Chromosome 3"/>
</dbReference>